<dbReference type="AlphaFoldDB" id="A0A0C2IYS9"/>
<reference evidence="1 2" key="1">
    <citation type="journal article" date="2014" name="Genome Biol. Evol.">
        <title>The genome of the myxosporean Thelohanellus kitauei shows adaptations to nutrient acquisition within its fish host.</title>
        <authorList>
            <person name="Yang Y."/>
            <person name="Xiong J."/>
            <person name="Zhou Z."/>
            <person name="Huo F."/>
            <person name="Miao W."/>
            <person name="Ran C."/>
            <person name="Liu Y."/>
            <person name="Zhang J."/>
            <person name="Feng J."/>
            <person name="Wang M."/>
            <person name="Wang M."/>
            <person name="Wang L."/>
            <person name="Yao B."/>
        </authorList>
    </citation>
    <scope>NUCLEOTIDE SEQUENCE [LARGE SCALE GENOMIC DNA]</scope>
    <source>
        <strain evidence="1">Wuqing</strain>
    </source>
</reference>
<gene>
    <name evidence="1" type="ORF">RF11_08273</name>
</gene>
<name>A0A0C2IYS9_THEKT</name>
<protein>
    <submittedName>
        <fullName evidence="1">Uncharacterized protein</fullName>
    </submittedName>
</protein>
<organism evidence="1 2">
    <name type="scientific">Thelohanellus kitauei</name>
    <name type="common">Myxosporean</name>
    <dbReference type="NCBI Taxonomy" id="669202"/>
    <lineage>
        <taxon>Eukaryota</taxon>
        <taxon>Metazoa</taxon>
        <taxon>Cnidaria</taxon>
        <taxon>Myxozoa</taxon>
        <taxon>Myxosporea</taxon>
        <taxon>Bivalvulida</taxon>
        <taxon>Platysporina</taxon>
        <taxon>Myxobolidae</taxon>
        <taxon>Thelohanellus</taxon>
    </lineage>
</organism>
<dbReference type="EMBL" id="JWZT01001997">
    <property type="protein sequence ID" value="KII70669.1"/>
    <property type="molecule type" value="Genomic_DNA"/>
</dbReference>
<dbReference type="Proteomes" id="UP000031668">
    <property type="component" value="Unassembled WGS sequence"/>
</dbReference>
<evidence type="ECO:0000313" key="1">
    <source>
        <dbReference type="EMBL" id="KII70669.1"/>
    </source>
</evidence>
<sequence>MSEKCKDIKGIKFDSIYKCLEQVLVSAYQVTQRFRSGKVNREYNETNPWKDEVVFLHRVLGFYTVRLCKKYEFIKKNMKTMKTKMCTLSLLFFTYQPCKPSWKIRIRSMYR</sequence>
<comment type="caution">
    <text evidence="1">The sequence shown here is derived from an EMBL/GenBank/DDBJ whole genome shotgun (WGS) entry which is preliminary data.</text>
</comment>
<accession>A0A0C2IYS9</accession>
<evidence type="ECO:0000313" key="2">
    <source>
        <dbReference type="Proteomes" id="UP000031668"/>
    </source>
</evidence>
<keyword evidence="2" id="KW-1185">Reference proteome</keyword>
<proteinExistence type="predicted"/>